<proteinExistence type="predicted"/>
<keyword evidence="2" id="KW-1185">Reference proteome</keyword>
<dbReference type="EMBL" id="QEKY01000001">
    <property type="protein sequence ID" value="PVZ15260.1"/>
    <property type="molecule type" value="Genomic_DNA"/>
</dbReference>
<evidence type="ECO:0000313" key="1">
    <source>
        <dbReference type="EMBL" id="PVZ15260.1"/>
    </source>
</evidence>
<dbReference type="OrthoDB" id="2334812at2"/>
<sequence length="433" mass="49837">MSLLRQITSRLYAKSPKRLQYAITEGKRSLRRLTVEPRLIREAQARIARQKEALAGRESLSVVFLAVYDSMWKYDALFAAMRQHPRIRPTLVVCPADNLPVDEREALLQKTLSHFRSKGFDPVSACQADGEIRDIRTDFAPDFIFYTTPYDIQLPPALRQRAFPDVLSCYALYGYPLEEYPDWYDLLFHNLLSYYFLVSEEDLRIYSRLSRLRGSNGVVSGAPLFDAFRQAMDRQDRLEDDGLPLVIIAPHHSIEPWGYSLSNFLDYADAFLQLAQKYEGRLRFVFKPHPILKTKLYNLDSWGRERTDRYYQAWNEMPHTELNEGAYIELFCRSAALVHDCSAFTVEYQITGRPALFMRKNGRLPHGLNRAAQEAFALHTLADSVSDIDAFLQGIASHRPDPLAERRQAFIHDYLLPADGRTASATIIETLLS</sequence>
<protein>
    <submittedName>
        <fullName evidence="1">CDP-glycerol:poly(Glycerophosphate) glycerophosphotransferase</fullName>
    </submittedName>
</protein>
<dbReference type="AlphaFoldDB" id="A0A2U1FT78"/>
<keyword evidence="1" id="KW-0808">Transferase</keyword>
<dbReference type="Proteomes" id="UP000245462">
    <property type="component" value="Unassembled WGS sequence"/>
</dbReference>
<dbReference type="GO" id="GO:0016740">
    <property type="term" value="F:transferase activity"/>
    <property type="evidence" value="ECO:0007669"/>
    <property type="project" value="UniProtKB-KW"/>
</dbReference>
<gene>
    <name evidence="1" type="ORF">C7382_101195</name>
</gene>
<dbReference type="GeneID" id="94549890"/>
<dbReference type="SUPFAM" id="SSF53756">
    <property type="entry name" value="UDP-Glycosyltransferase/glycogen phosphorylase"/>
    <property type="match status" value="1"/>
</dbReference>
<organism evidence="1 2">
    <name type="scientific">Porphyromonas loveana</name>
    <dbReference type="NCBI Taxonomy" id="1884669"/>
    <lineage>
        <taxon>Bacteria</taxon>
        <taxon>Pseudomonadati</taxon>
        <taxon>Bacteroidota</taxon>
        <taxon>Bacteroidia</taxon>
        <taxon>Bacteroidales</taxon>
        <taxon>Porphyromonadaceae</taxon>
        <taxon>Porphyromonas</taxon>
    </lineage>
</organism>
<name>A0A2U1FT78_9PORP</name>
<comment type="caution">
    <text evidence="1">The sequence shown here is derived from an EMBL/GenBank/DDBJ whole genome shotgun (WGS) entry which is preliminary data.</text>
</comment>
<accession>A0A2U1FT78</accession>
<dbReference type="InterPro" id="IPR043148">
    <property type="entry name" value="TagF_C"/>
</dbReference>
<evidence type="ECO:0000313" key="2">
    <source>
        <dbReference type="Proteomes" id="UP000245462"/>
    </source>
</evidence>
<dbReference type="Gene3D" id="3.40.50.12580">
    <property type="match status" value="1"/>
</dbReference>
<dbReference type="RefSeq" id="WP_116678432.1">
    <property type="nucleotide sequence ID" value="NZ_QEKY01000001.1"/>
</dbReference>
<reference evidence="1 2" key="1">
    <citation type="submission" date="2018-04" db="EMBL/GenBank/DDBJ databases">
        <title>Genomic Encyclopedia of Type Strains, Phase IV (KMG-IV): sequencing the most valuable type-strain genomes for metagenomic binning, comparative biology and taxonomic classification.</title>
        <authorList>
            <person name="Goeker M."/>
        </authorList>
    </citation>
    <scope>NUCLEOTIDE SEQUENCE [LARGE SCALE GENOMIC DNA]</scope>
    <source>
        <strain evidence="1 2">DSM 28520</strain>
    </source>
</reference>